<dbReference type="Gene3D" id="3.30.70.1350">
    <property type="entry name" value="Cation efflux protein, cytoplasmic domain"/>
    <property type="match status" value="1"/>
</dbReference>
<dbReference type="InterPro" id="IPR027469">
    <property type="entry name" value="Cation_efflux_TMD_sf"/>
</dbReference>
<name>R0IK16_EXST2</name>
<dbReference type="PANTHER" id="PTHR43840">
    <property type="entry name" value="MITOCHONDRIAL METAL TRANSPORTER 1-RELATED"/>
    <property type="match status" value="1"/>
</dbReference>
<evidence type="ECO:0000313" key="11">
    <source>
        <dbReference type="Proteomes" id="UP000016935"/>
    </source>
</evidence>
<feature type="compositionally biased region" description="Low complexity" evidence="6">
    <location>
        <begin position="38"/>
        <end position="78"/>
    </location>
</feature>
<dbReference type="GO" id="GO:0008324">
    <property type="term" value="F:monoatomic cation transmembrane transporter activity"/>
    <property type="evidence" value="ECO:0007669"/>
    <property type="project" value="InterPro"/>
</dbReference>
<feature type="transmembrane region" description="Helical" evidence="7">
    <location>
        <begin position="268"/>
        <end position="287"/>
    </location>
</feature>
<dbReference type="FunFam" id="1.20.1510.10:FF:000005">
    <property type="entry name" value="Putative Cation diffusion facilitator 1"/>
    <property type="match status" value="1"/>
</dbReference>
<gene>
    <name evidence="10" type="ORF">SETTUDRAFT_179893</name>
</gene>
<dbReference type="Pfam" id="PF16916">
    <property type="entry name" value="ZT_dimer"/>
    <property type="match status" value="1"/>
</dbReference>
<dbReference type="GO" id="GO:0030003">
    <property type="term" value="P:intracellular monoatomic cation homeostasis"/>
    <property type="evidence" value="ECO:0007669"/>
    <property type="project" value="UniProtKB-ARBA"/>
</dbReference>
<protein>
    <recommendedName>
        <fullName evidence="12">Cation diffusion facilitator 1</fullName>
    </recommendedName>
</protein>
<dbReference type="EMBL" id="KB908703">
    <property type="protein sequence ID" value="EOA85465.1"/>
    <property type="molecule type" value="Genomic_DNA"/>
</dbReference>
<evidence type="ECO:0000256" key="2">
    <source>
        <dbReference type="ARBA" id="ARBA00022448"/>
    </source>
</evidence>
<keyword evidence="4 7" id="KW-1133">Transmembrane helix</keyword>
<keyword evidence="2" id="KW-0813">Transport</keyword>
<dbReference type="SUPFAM" id="SSF160240">
    <property type="entry name" value="Cation efflux protein cytoplasmic domain-like"/>
    <property type="match status" value="1"/>
</dbReference>
<evidence type="ECO:0000256" key="6">
    <source>
        <dbReference type="SAM" id="MobiDB-lite"/>
    </source>
</evidence>
<organism evidence="10 11">
    <name type="scientific">Exserohilum turcicum (strain 28A)</name>
    <name type="common">Northern leaf blight fungus</name>
    <name type="synonym">Setosphaeria turcica</name>
    <dbReference type="NCBI Taxonomy" id="671987"/>
    <lineage>
        <taxon>Eukaryota</taxon>
        <taxon>Fungi</taxon>
        <taxon>Dikarya</taxon>
        <taxon>Ascomycota</taxon>
        <taxon>Pezizomycotina</taxon>
        <taxon>Dothideomycetes</taxon>
        <taxon>Pleosporomycetidae</taxon>
        <taxon>Pleosporales</taxon>
        <taxon>Pleosporineae</taxon>
        <taxon>Pleosporaceae</taxon>
        <taxon>Exserohilum</taxon>
    </lineage>
</organism>
<keyword evidence="5 7" id="KW-0472">Membrane</keyword>
<dbReference type="eggNOG" id="KOG1485">
    <property type="taxonomic scope" value="Eukaryota"/>
</dbReference>
<keyword evidence="11" id="KW-1185">Reference proteome</keyword>
<sequence length="490" mass="54330">MSEPDLHHAISMKPHPFHTHPHPDRTSSPHVHHHHHGPSTSNNNNNNNNNNNSSTSGANVTLSDGAAANAKSGASSTAIQRSPSTTTTSDHHARHVPAGTRAADLESQSPPAYTPDTDPYKLSAALKPESELALIRANTSRKRDGCGPITLTSKARTAKKLEEFYAAQNENIERLLKPVDDHRRAAKEEDHANHLKYKIAVIGSFVANIMLAVLQLYAAIASKSLSLFTTMADSLFDPLSNLTLIMCNRAVARVDARKFPSGKARIETAGNLCFCALMITVSVVIIVESIRTVAEHSGPDKNDFFLPSVIAVSVAFATKFSLFLYCWALRNKYSQVRILWEDHRNDLFINGFGVLTSVGGSKLRWWIDPMGALILSVLIIFLWSRTAYSEFQLLIGVTADTNFLQHITYISMTHSPHILQIDTVRAYHSGPRLIVEVDIVMHPDASLRATHDVAEELQIKLESLPDVERAYVHVDYETDHRPEHFLKKEL</sequence>
<evidence type="ECO:0000259" key="8">
    <source>
        <dbReference type="Pfam" id="PF01545"/>
    </source>
</evidence>
<evidence type="ECO:0000256" key="5">
    <source>
        <dbReference type="ARBA" id="ARBA00023136"/>
    </source>
</evidence>
<dbReference type="InterPro" id="IPR058533">
    <property type="entry name" value="Cation_efflux_TM"/>
</dbReference>
<dbReference type="SUPFAM" id="SSF161111">
    <property type="entry name" value="Cation efflux protein transmembrane domain-like"/>
    <property type="match status" value="1"/>
</dbReference>
<dbReference type="FunFam" id="3.30.70.1350:FF:000003">
    <property type="entry name" value="Cation diffusion facilitator 1"/>
    <property type="match status" value="1"/>
</dbReference>
<comment type="subcellular location">
    <subcellularLocation>
        <location evidence="1">Membrane</location>
        <topology evidence="1">Multi-pass membrane protein</topology>
    </subcellularLocation>
</comment>
<dbReference type="Gene3D" id="1.20.1510.10">
    <property type="entry name" value="Cation efflux protein transmembrane domain"/>
    <property type="match status" value="1"/>
</dbReference>
<dbReference type="Pfam" id="PF01545">
    <property type="entry name" value="Cation_efflux"/>
    <property type="match status" value="1"/>
</dbReference>
<dbReference type="InterPro" id="IPR050291">
    <property type="entry name" value="CDF_Transporter"/>
</dbReference>
<feature type="domain" description="Cation efflux protein transmembrane" evidence="8">
    <location>
        <begin position="203"/>
        <end position="395"/>
    </location>
</feature>
<keyword evidence="3 7" id="KW-0812">Transmembrane</keyword>
<reference evidence="10 11" key="2">
    <citation type="journal article" date="2013" name="PLoS Genet.">
        <title>Comparative genome structure, secondary metabolite, and effector coding capacity across Cochliobolus pathogens.</title>
        <authorList>
            <person name="Condon B.J."/>
            <person name="Leng Y."/>
            <person name="Wu D."/>
            <person name="Bushley K.E."/>
            <person name="Ohm R.A."/>
            <person name="Otillar R."/>
            <person name="Martin J."/>
            <person name="Schackwitz W."/>
            <person name="Grimwood J."/>
            <person name="MohdZainudin N."/>
            <person name="Xue C."/>
            <person name="Wang R."/>
            <person name="Manning V.A."/>
            <person name="Dhillon B."/>
            <person name="Tu Z.J."/>
            <person name="Steffenson B.J."/>
            <person name="Salamov A."/>
            <person name="Sun H."/>
            <person name="Lowry S."/>
            <person name="LaButti K."/>
            <person name="Han J."/>
            <person name="Copeland A."/>
            <person name="Lindquist E."/>
            <person name="Barry K."/>
            <person name="Schmutz J."/>
            <person name="Baker S.E."/>
            <person name="Ciuffetti L.M."/>
            <person name="Grigoriev I.V."/>
            <person name="Zhong S."/>
            <person name="Turgeon B.G."/>
        </authorList>
    </citation>
    <scope>NUCLEOTIDE SEQUENCE [LARGE SCALE GENOMIC DNA]</scope>
    <source>
        <strain evidence="11">28A</strain>
    </source>
</reference>
<dbReference type="RefSeq" id="XP_008027843.1">
    <property type="nucleotide sequence ID" value="XM_008029652.1"/>
</dbReference>
<dbReference type="PANTHER" id="PTHR43840:SF12">
    <property type="entry name" value="CATION DIFFUSION FACILITATOR 1 (AFU_ORTHOLOGUE AFUA_1G14440)"/>
    <property type="match status" value="1"/>
</dbReference>
<accession>R0IK16</accession>
<evidence type="ECO:0000313" key="10">
    <source>
        <dbReference type="EMBL" id="EOA85465.1"/>
    </source>
</evidence>
<dbReference type="GO" id="GO:0016020">
    <property type="term" value="C:membrane"/>
    <property type="evidence" value="ECO:0007669"/>
    <property type="project" value="UniProtKB-SubCell"/>
</dbReference>
<evidence type="ECO:0008006" key="12">
    <source>
        <dbReference type="Google" id="ProtNLM"/>
    </source>
</evidence>
<dbReference type="Proteomes" id="UP000016935">
    <property type="component" value="Unassembled WGS sequence"/>
</dbReference>
<evidence type="ECO:0000256" key="1">
    <source>
        <dbReference type="ARBA" id="ARBA00004141"/>
    </source>
</evidence>
<feature type="compositionally biased region" description="Polar residues" evidence="6">
    <location>
        <begin position="79"/>
        <end position="88"/>
    </location>
</feature>
<feature type="transmembrane region" description="Helical" evidence="7">
    <location>
        <begin position="307"/>
        <end position="328"/>
    </location>
</feature>
<reference evidence="10 11" key="1">
    <citation type="journal article" date="2012" name="PLoS Pathog.">
        <title>Diverse lifestyles and strategies of plant pathogenesis encoded in the genomes of eighteen Dothideomycetes fungi.</title>
        <authorList>
            <person name="Ohm R.A."/>
            <person name="Feau N."/>
            <person name="Henrissat B."/>
            <person name="Schoch C.L."/>
            <person name="Horwitz B.A."/>
            <person name="Barry K.W."/>
            <person name="Condon B.J."/>
            <person name="Copeland A.C."/>
            <person name="Dhillon B."/>
            <person name="Glaser F."/>
            <person name="Hesse C.N."/>
            <person name="Kosti I."/>
            <person name="LaButti K."/>
            <person name="Lindquist E.A."/>
            <person name="Lucas S."/>
            <person name="Salamov A.A."/>
            <person name="Bradshaw R.E."/>
            <person name="Ciuffetti L."/>
            <person name="Hamelin R.C."/>
            <person name="Kema G.H.J."/>
            <person name="Lawrence C."/>
            <person name="Scott J.A."/>
            <person name="Spatafora J.W."/>
            <person name="Turgeon B.G."/>
            <person name="de Wit P.J.G.M."/>
            <person name="Zhong S."/>
            <person name="Goodwin S.B."/>
            <person name="Grigoriev I.V."/>
        </authorList>
    </citation>
    <scope>NUCLEOTIDE SEQUENCE [LARGE SCALE GENOMIC DNA]</scope>
    <source>
        <strain evidence="11">28A</strain>
    </source>
</reference>
<dbReference type="OrthoDB" id="78296at2759"/>
<proteinExistence type="predicted"/>
<feature type="transmembrane region" description="Helical" evidence="7">
    <location>
        <begin position="365"/>
        <end position="383"/>
    </location>
</feature>
<dbReference type="GO" id="GO:0098771">
    <property type="term" value="P:inorganic ion homeostasis"/>
    <property type="evidence" value="ECO:0007669"/>
    <property type="project" value="UniProtKB-ARBA"/>
</dbReference>
<dbReference type="InterPro" id="IPR036837">
    <property type="entry name" value="Cation_efflux_CTD_sf"/>
</dbReference>
<dbReference type="HOGENOM" id="CLU_013430_2_2_1"/>
<evidence type="ECO:0000256" key="4">
    <source>
        <dbReference type="ARBA" id="ARBA00022989"/>
    </source>
</evidence>
<dbReference type="GeneID" id="19401718"/>
<dbReference type="InterPro" id="IPR027470">
    <property type="entry name" value="Cation_efflux_CTD"/>
</dbReference>
<evidence type="ECO:0000256" key="7">
    <source>
        <dbReference type="SAM" id="Phobius"/>
    </source>
</evidence>
<dbReference type="AlphaFoldDB" id="R0IK16"/>
<dbReference type="STRING" id="671987.R0IK16"/>
<dbReference type="NCBIfam" id="TIGR01297">
    <property type="entry name" value="CDF"/>
    <property type="match status" value="1"/>
</dbReference>
<feature type="region of interest" description="Disordered" evidence="6">
    <location>
        <begin position="1"/>
        <end position="120"/>
    </location>
</feature>
<evidence type="ECO:0000259" key="9">
    <source>
        <dbReference type="Pfam" id="PF16916"/>
    </source>
</evidence>
<evidence type="ECO:0000256" key="3">
    <source>
        <dbReference type="ARBA" id="ARBA00022692"/>
    </source>
</evidence>
<feature type="transmembrane region" description="Helical" evidence="7">
    <location>
        <begin position="199"/>
        <end position="220"/>
    </location>
</feature>
<dbReference type="InterPro" id="IPR002524">
    <property type="entry name" value="Cation_efflux"/>
</dbReference>
<feature type="domain" description="Cation efflux protein cytoplasmic" evidence="9">
    <location>
        <begin position="404"/>
        <end position="475"/>
    </location>
</feature>